<organism evidence="2 3">
    <name type="scientific">Stephania japonica</name>
    <dbReference type="NCBI Taxonomy" id="461633"/>
    <lineage>
        <taxon>Eukaryota</taxon>
        <taxon>Viridiplantae</taxon>
        <taxon>Streptophyta</taxon>
        <taxon>Embryophyta</taxon>
        <taxon>Tracheophyta</taxon>
        <taxon>Spermatophyta</taxon>
        <taxon>Magnoliopsida</taxon>
        <taxon>Ranunculales</taxon>
        <taxon>Menispermaceae</taxon>
        <taxon>Menispermoideae</taxon>
        <taxon>Cissampelideae</taxon>
        <taxon>Stephania</taxon>
    </lineage>
</organism>
<feature type="region of interest" description="Disordered" evidence="1">
    <location>
        <begin position="20"/>
        <end position="76"/>
    </location>
</feature>
<comment type="caution">
    <text evidence="2">The sequence shown here is derived from an EMBL/GenBank/DDBJ whole genome shotgun (WGS) entry which is preliminary data.</text>
</comment>
<reference evidence="2 3" key="1">
    <citation type="submission" date="2024-01" db="EMBL/GenBank/DDBJ databases">
        <title>Genome assemblies of Stephania.</title>
        <authorList>
            <person name="Yang L."/>
        </authorList>
    </citation>
    <scope>NUCLEOTIDE SEQUENCE [LARGE SCALE GENOMIC DNA]</scope>
    <source>
        <strain evidence="2">QJT</strain>
        <tissue evidence="2">Leaf</tissue>
    </source>
</reference>
<proteinExistence type="predicted"/>
<dbReference type="AlphaFoldDB" id="A0AAP0F459"/>
<dbReference type="Proteomes" id="UP001417504">
    <property type="component" value="Unassembled WGS sequence"/>
</dbReference>
<sequence length="113" mass="12041">MLSNGLKTSKIFKSGNCERRFSASPTSKVNEVYKGGGGGNIKARAAASQPPPPWAVGPPQGSPILAEGGGGSPTRFAKRFMWDPKRVRSQCRHRGGSRALGWLWSSTEGLISK</sequence>
<dbReference type="EMBL" id="JBBNAE010000008">
    <property type="protein sequence ID" value="KAK9103595.1"/>
    <property type="molecule type" value="Genomic_DNA"/>
</dbReference>
<protein>
    <submittedName>
        <fullName evidence="2">Uncharacterized protein</fullName>
    </submittedName>
</protein>
<evidence type="ECO:0000313" key="3">
    <source>
        <dbReference type="Proteomes" id="UP001417504"/>
    </source>
</evidence>
<gene>
    <name evidence="2" type="ORF">Sjap_020849</name>
</gene>
<accession>A0AAP0F459</accession>
<name>A0AAP0F459_9MAGN</name>
<keyword evidence="3" id="KW-1185">Reference proteome</keyword>
<evidence type="ECO:0000256" key="1">
    <source>
        <dbReference type="SAM" id="MobiDB-lite"/>
    </source>
</evidence>
<evidence type="ECO:0000313" key="2">
    <source>
        <dbReference type="EMBL" id="KAK9103595.1"/>
    </source>
</evidence>